<keyword evidence="1" id="KW-0812">Transmembrane</keyword>
<evidence type="ECO:0000256" key="1">
    <source>
        <dbReference type="SAM" id="Phobius"/>
    </source>
</evidence>
<name>A0A514A010_9CAUD</name>
<keyword evidence="1" id="KW-0472">Membrane</keyword>
<proteinExistence type="predicted"/>
<reference evidence="2 3" key="1">
    <citation type="submission" date="2019-04" db="EMBL/GenBank/DDBJ databases">
        <title>Novel bacteriophages capable of disrupting biofilms from clinical strains of Aeromonas hydrophila with intrinsic antibiotic resistance.</title>
        <authorList>
            <person name="Kabwe M."/>
            <person name="Brown T.L."/>
            <person name="Speirs L."/>
            <person name="Ku H."/>
            <person name="Leach M."/>
            <person name="Chan H.T."/>
            <person name="Petrovski S."/>
            <person name="Lock P."/>
            <person name="Tucci J."/>
        </authorList>
    </citation>
    <scope>NUCLEOTIDE SEQUENCE [LARGE SCALE GENOMIC DNA]</scope>
</reference>
<organism evidence="2 3">
    <name type="scientific">Aeromonas phage LAh_6</name>
    <dbReference type="NCBI Taxonomy" id="2591030"/>
    <lineage>
        <taxon>Viruses</taxon>
        <taxon>Duplodnaviria</taxon>
        <taxon>Heunggongvirae</taxon>
        <taxon>Uroviricota</taxon>
        <taxon>Caudoviricetes</taxon>
        <taxon>Grimontviridae</taxon>
        <taxon>Lahexavirus</taxon>
        <taxon>Lahexavirus LAh6</taxon>
    </lineage>
</organism>
<protein>
    <submittedName>
        <fullName evidence="2">Uncharacterized protein</fullName>
    </submittedName>
</protein>
<sequence length="56" mass="6340">MGKLVIDFIVLGAGFGLGYWFAVSNYFSNEVKSKTVRVGDRFFKVTKVEMTEKEAE</sequence>
<dbReference type="Proteomes" id="UP000319466">
    <property type="component" value="Segment"/>
</dbReference>
<gene>
    <name evidence="2" type="ORF">LAh6_118</name>
</gene>
<dbReference type="EMBL" id="MK838112">
    <property type="protein sequence ID" value="QDH46618.1"/>
    <property type="molecule type" value="Genomic_DNA"/>
</dbReference>
<evidence type="ECO:0000313" key="3">
    <source>
        <dbReference type="Proteomes" id="UP000319466"/>
    </source>
</evidence>
<keyword evidence="1" id="KW-1133">Transmembrane helix</keyword>
<evidence type="ECO:0000313" key="2">
    <source>
        <dbReference type="EMBL" id="QDH46618.1"/>
    </source>
</evidence>
<keyword evidence="3" id="KW-1185">Reference proteome</keyword>
<feature type="transmembrane region" description="Helical" evidence="1">
    <location>
        <begin position="6"/>
        <end position="27"/>
    </location>
</feature>
<accession>A0A514A010</accession>